<evidence type="ECO:0000256" key="2">
    <source>
        <dbReference type="ARBA" id="ARBA00022617"/>
    </source>
</evidence>
<sequence length="177" mass="20428">MHFKSAPRTAEQRREGEEEEDSRMGSALRRGLSDQRSGLTDREKRLIRNSWRKFCEQNPDYGVRIFIGMFAKHPEYLQMFPRFRDKELRTLRDDAKFRAHACAVGHQLSAIVECIEDDEVFIELIRKNAANHLPRAGVGPSNFESLFTAALEQMVASNKALMTPATLRAWEKLFKVS</sequence>
<dbReference type="PANTHER" id="PTHR47217:SF1">
    <property type="entry name" value="GLOBIN-LIKE PROTEIN"/>
    <property type="match status" value="1"/>
</dbReference>
<comment type="caution">
    <text evidence="9">The sequence shown here is derived from an EMBL/GenBank/DDBJ whole genome shotgun (WGS) entry which is preliminary data.</text>
</comment>
<dbReference type="InterPro" id="IPR044399">
    <property type="entry name" value="Mb-like_M"/>
</dbReference>
<dbReference type="InterPro" id="IPR012292">
    <property type="entry name" value="Globin/Proto"/>
</dbReference>
<comment type="similarity">
    <text evidence="6">Belongs to the globin family.</text>
</comment>
<dbReference type="PANTHER" id="PTHR47217">
    <property type="entry name" value="GLOBIN-LIKE PROTEIN"/>
    <property type="match status" value="1"/>
</dbReference>
<keyword evidence="4" id="KW-0479">Metal-binding</keyword>
<evidence type="ECO:0000256" key="6">
    <source>
        <dbReference type="RuleBase" id="RU000356"/>
    </source>
</evidence>
<dbReference type="EMBL" id="JABSTV010001254">
    <property type="protein sequence ID" value="KAH7939532.1"/>
    <property type="molecule type" value="Genomic_DNA"/>
</dbReference>
<dbReference type="GO" id="GO:0019825">
    <property type="term" value="F:oxygen binding"/>
    <property type="evidence" value="ECO:0007669"/>
    <property type="project" value="InterPro"/>
</dbReference>
<keyword evidence="2 6" id="KW-0349">Heme</keyword>
<dbReference type="Proteomes" id="UP000821837">
    <property type="component" value="Chromosome 8"/>
</dbReference>
<keyword evidence="3 6" id="KW-0561">Oxygen transport</keyword>
<dbReference type="PROSITE" id="PS01033">
    <property type="entry name" value="GLOBIN"/>
    <property type="match status" value="1"/>
</dbReference>
<dbReference type="GO" id="GO:0020037">
    <property type="term" value="F:heme binding"/>
    <property type="evidence" value="ECO:0007669"/>
    <property type="project" value="InterPro"/>
</dbReference>
<dbReference type="InterPro" id="IPR009050">
    <property type="entry name" value="Globin-like_sf"/>
</dbReference>
<reference evidence="9" key="1">
    <citation type="journal article" date="2020" name="Cell">
        <title>Large-Scale Comparative Analyses of Tick Genomes Elucidate Their Genetic Diversity and Vector Capacities.</title>
        <authorList>
            <consortium name="Tick Genome and Microbiome Consortium (TIGMIC)"/>
            <person name="Jia N."/>
            <person name="Wang J."/>
            <person name="Shi W."/>
            <person name="Du L."/>
            <person name="Sun Y."/>
            <person name="Zhan W."/>
            <person name="Jiang J.F."/>
            <person name="Wang Q."/>
            <person name="Zhang B."/>
            <person name="Ji P."/>
            <person name="Bell-Sakyi L."/>
            <person name="Cui X.M."/>
            <person name="Yuan T.T."/>
            <person name="Jiang B.G."/>
            <person name="Yang W.F."/>
            <person name="Lam T.T."/>
            <person name="Chang Q.C."/>
            <person name="Ding S.J."/>
            <person name="Wang X.J."/>
            <person name="Zhu J.G."/>
            <person name="Ruan X.D."/>
            <person name="Zhao L."/>
            <person name="Wei J.T."/>
            <person name="Ye R.Z."/>
            <person name="Que T.C."/>
            <person name="Du C.H."/>
            <person name="Zhou Y.H."/>
            <person name="Cheng J.X."/>
            <person name="Dai P.F."/>
            <person name="Guo W.B."/>
            <person name="Han X.H."/>
            <person name="Huang E.J."/>
            <person name="Li L.F."/>
            <person name="Wei W."/>
            <person name="Gao Y.C."/>
            <person name="Liu J.Z."/>
            <person name="Shao H.Z."/>
            <person name="Wang X."/>
            <person name="Wang C.C."/>
            <person name="Yang T.C."/>
            <person name="Huo Q.B."/>
            <person name="Li W."/>
            <person name="Chen H.Y."/>
            <person name="Chen S.E."/>
            <person name="Zhou L.G."/>
            <person name="Ni X.B."/>
            <person name="Tian J.H."/>
            <person name="Sheng Y."/>
            <person name="Liu T."/>
            <person name="Pan Y.S."/>
            <person name="Xia L.Y."/>
            <person name="Li J."/>
            <person name="Zhao F."/>
            <person name="Cao W.C."/>
        </authorList>
    </citation>
    <scope>NUCLEOTIDE SEQUENCE</scope>
    <source>
        <strain evidence="9">Rsan-2018</strain>
    </source>
</reference>
<proteinExistence type="inferred from homology"/>
<evidence type="ECO:0000256" key="3">
    <source>
        <dbReference type="ARBA" id="ARBA00022621"/>
    </source>
</evidence>
<dbReference type="GO" id="GO:0046872">
    <property type="term" value="F:metal ion binding"/>
    <property type="evidence" value="ECO:0007669"/>
    <property type="project" value="UniProtKB-KW"/>
</dbReference>
<evidence type="ECO:0000313" key="10">
    <source>
        <dbReference type="Proteomes" id="UP000821837"/>
    </source>
</evidence>
<feature type="region of interest" description="Disordered" evidence="7">
    <location>
        <begin position="1"/>
        <end position="39"/>
    </location>
</feature>
<evidence type="ECO:0000313" key="9">
    <source>
        <dbReference type="EMBL" id="KAH7939532.1"/>
    </source>
</evidence>
<keyword evidence="5" id="KW-0408">Iron</keyword>
<reference evidence="9" key="2">
    <citation type="submission" date="2021-09" db="EMBL/GenBank/DDBJ databases">
        <authorList>
            <person name="Jia N."/>
            <person name="Wang J."/>
            <person name="Shi W."/>
            <person name="Du L."/>
            <person name="Sun Y."/>
            <person name="Zhan W."/>
            <person name="Jiang J."/>
            <person name="Wang Q."/>
            <person name="Zhang B."/>
            <person name="Ji P."/>
            <person name="Sakyi L.B."/>
            <person name="Cui X."/>
            <person name="Yuan T."/>
            <person name="Jiang B."/>
            <person name="Yang W."/>
            <person name="Lam T.T.-Y."/>
            <person name="Chang Q."/>
            <person name="Ding S."/>
            <person name="Wang X."/>
            <person name="Zhu J."/>
            <person name="Ruan X."/>
            <person name="Zhao L."/>
            <person name="Wei J."/>
            <person name="Que T."/>
            <person name="Du C."/>
            <person name="Cheng J."/>
            <person name="Dai P."/>
            <person name="Han X."/>
            <person name="Huang E."/>
            <person name="Gao Y."/>
            <person name="Liu J."/>
            <person name="Shao H."/>
            <person name="Ye R."/>
            <person name="Li L."/>
            <person name="Wei W."/>
            <person name="Wang X."/>
            <person name="Wang C."/>
            <person name="Huo Q."/>
            <person name="Li W."/>
            <person name="Guo W."/>
            <person name="Chen H."/>
            <person name="Chen S."/>
            <person name="Zhou L."/>
            <person name="Zhou L."/>
            <person name="Ni X."/>
            <person name="Tian J."/>
            <person name="Zhou Y."/>
            <person name="Sheng Y."/>
            <person name="Liu T."/>
            <person name="Pan Y."/>
            <person name="Xia L."/>
            <person name="Li J."/>
            <person name="Zhao F."/>
            <person name="Cao W."/>
        </authorList>
    </citation>
    <scope>NUCLEOTIDE SEQUENCE</scope>
    <source>
        <strain evidence="9">Rsan-2018</strain>
        <tissue evidence="9">Larvae</tissue>
    </source>
</reference>
<dbReference type="SUPFAM" id="SSF46458">
    <property type="entry name" value="Globin-like"/>
    <property type="match status" value="1"/>
</dbReference>
<dbReference type="Gene3D" id="1.10.490.10">
    <property type="entry name" value="Globins"/>
    <property type="match status" value="1"/>
</dbReference>
<evidence type="ECO:0000256" key="5">
    <source>
        <dbReference type="ARBA" id="ARBA00023004"/>
    </source>
</evidence>
<feature type="domain" description="Globin" evidence="8">
    <location>
        <begin position="38"/>
        <end position="177"/>
    </location>
</feature>
<accession>A0A9D4SQT4</accession>
<dbReference type="InterPro" id="IPR000971">
    <property type="entry name" value="Globin"/>
</dbReference>
<organism evidence="9 10">
    <name type="scientific">Rhipicephalus sanguineus</name>
    <name type="common">Brown dog tick</name>
    <name type="synonym">Ixodes sanguineus</name>
    <dbReference type="NCBI Taxonomy" id="34632"/>
    <lineage>
        <taxon>Eukaryota</taxon>
        <taxon>Metazoa</taxon>
        <taxon>Ecdysozoa</taxon>
        <taxon>Arthropoda</taxon>
        <taxon>Chelicerata</taxon>
        <taxon>Arachnida</taxon>
        <taxon>Acari</taxon>
        <taxon>Parasitiformes</taxon>
        <taxon>Ixodida</taxon>
        <taxon>Ixodoidea</taxon>
        <taxon>Ixodidae</taxon>
        <taxon>Rhipicephalinae</taxon>
        <taxon>Rhipicephalus</taxon>
        <taxon>Rhipicephalus</taxon>
    </lineage>
</organism>
<dbReference type="VEuPathDB" id="VectorBase:RSAN_035333"/>
<dbReference type="AlphaFoldDB" id="A0A9D4SQT4"/>
<dbReference type="CDD" id="cd01040">
    <property type="entry name" value="Mb-like"/>
    <property type="match status" value="1"/>
</dbReference>
<gene>
    <name evidence="9" type="ORF">HPB52_013525</name>
</gene>
<dbReference type="GO" id="GO:0005344">
    <property type="term" value="F:oxygen carrier activity"/>
    <property type="evidence" value="ECO:0007669"/>
    <property type="project" value="UniProtKB-KW"/>
</dbReference>
<evidence type="ECO:0000259" key="8">
    <source>
        <dbReference type="PROSITE" id="PS01033"/>
    </source>
</evidence>
<evidence type="ECO:0000256" key="1">
    <source>
        <dbReference type="ARBA" id="ARBA00022448"/>
    </source>
</evidence>
<evidence type="ECO:0000256" key="4">
    <source>
        <dbReference type="ARBA" id="ARBA00022723"/>
    </source>
</evidence>
<dbReference type="Pfam" id="PF00042">
    <property type="entry name" value="Globin"/>
    <property type="match status" value="1"/>
</dbReference>
<protein>
    <recommendedName>
        <fullName evidence="8">Globin domain-containing protein</fullName>
    </recommendedName>
</protein>
<keyword evidence="10" id="KW-1185">Reference proteome</keyword>
<evidence type="ECO:0000256" key="7">
    <source>
        <dbReference type="SAM" id="MobiDB-lite"/>
    </source>
</evidence>
<name>A0A9D4SQT4_RHISA</name>
<keyword evidence="1 6" id="KW-0813">Transport</keyword>